<gene>
    <name evidence="4" type="ORF">CLG94_10995</name>
</gene>
<dbReference type="PROSITE" id="PS01031">
    <property type="entry name" value="SHSP"/>
    <property type="match status" value="1"/>
</dbReference>
<dbReference type="InterPro" id="IPR002068">
    <property type="entry name" value="A-crystallin/Hsp20_dom"/>
</dbReference>
<evidence type="ECO:0000259" key="3">
    <source>
        <dbReference type="PROSITE" id="PS01031"/>
    </source>
</evidence>
<dbReference type="OrthoDB" id="9811615at2"/>
<dbReference type="Gene3D" id="2.60.40.790">
    <property type="match status" value="1"/>
</dbReference>
<dbReference type="InterPro" id="IPR031107">
    <property type="entry name" value="Small_HSP"/>
</dbReference>
<name>A0A2T4TVX1_9BACT</name>
<evidence type="ECO:0000256" key="1">
    <source>
        <dbReference type="PROSITE-ProRule" id="PRU00285"/>
    </source>
</evidence>
<dbReference type="InterPro" id="IPR008978">
    <property type="entry name" value="HSP20-like_chaperone"/>
</dbReference>
<evidence type="ECO:0000313" key="5">
    <source>
        <dbReference type="Proteomes" id="UP000241436"/>
    </source>
</evidence>
<dbReference type="CDD" id="cd06464">
    <property type="entry name" value="ACD_sHsps-like"/>
    <property type="match status" value="1"/>
</dbReference>
<dbReference type="SUPFAM" id="SSF49764">
    <property type="entry name" value="HSP20-like chaperones"/>
    <property type="match status" value="1"/>
</dbReference>
<protein>
    <submittedName>
        <fullName evidence="4">Molecular chaperone</fullName>
    </submittedName>
</protein>
<evidence type="ECO:0000256" key="2">
    <source>
        <dbReference type="RuleBase" id="RU003616"/>
    </source>
</evidence>
<dbReference type="PANTHER" id="PTHR11527">
    <property type="entry name" value="HEAT-SHOCK PROTEIN 20 FAMILY MEMBER"/>
    <property type="match status" value="1"/>
</dbReference>
<comment type="similarity">
    <text evidence="1 2">Belongs to the small heat shock protein (HSP20) family.</text>
</comment>
<proteinExistence type="inferred from homology"/>
<dbReference type="EMBL" id="NVQC01000028">
    <property type="protein sequence ID" value="PTL35259.1"/>
    <property type="molecule type" value="Genomic_DNA"/>
</dbReference>
<evidence type="ECO:0000313" key="4">
    <source>
        <dbReference type="EMBL" id="PTL35259.1"/>
    </source>
</evidence>
<dbReference type="RefSeq" id="WP_107563510.1">
    <property type="nucleotide sequence ID" value="NZ_NVQC01000028.1"/>
</dbReference>
<dbReference type="Pfam" id="PF00011">
    <property type="entry name" value="HSP20"/>
    <property type="match status" value="1"/>
</dbReference>
<reference evidence="5" key="2">
    <citation type="journal article" date="2018" name="Environ. Microbiol.">
        <title>Bloom of a denitrifying methanotroph, 'Candidatus Methylomirabilis limnetica', in a deep stratified lake.</title>
        <authorList>
            <person name="Graf J.S."/>
            <person name="Mayr M.J."/>
            <person name="Marchant H.K."/>
            <person name="Tienken D."/>
            <person name="Hach P.F."/>
            <person name="Brand A."/>
            <person name="Schubert C.J."/>
            <person name="Kuypers M.M."/>
            <person name="Milucka J."/>
        </authorList>
    </citation>
    <scope>NUCLEOTIDE SEQUENCE [LARGE SCALE GENOMIC DNA]</scope>
    <source>
        <strain evidence="5">Zug</strain>
    </source>
</reference>
<feature type="domain" description="SHSP" evidence="3">
    <location>
        <begin position="38"/>
        <end position="150"/>
    </location>
</feature>
<organism evidence="4 5">
    <name type="scientific">Candidatus Methylomirabilis limnetica</name>
    <dbReference type="NCBI Taxonomy" id="2033718"/>
    <lineage>
        <taxon>Bacteria</taxon>
        <taxon>Candidatus Methylomirabilota</taxon>
        <taxon>Candidatus Methylomirabilia</taxon>
        <taxon>Candidatus Methylomirabilales</taxon>
        <taxon>Candidatus Methylomirabilaceae</taxon>
        <taxon>Candidatus Methylomirabilis</taxon>
    </lineage>
</organism>
<comment type="caution">
    <text evidence="4">The sequence shown here is derived from an EMBL/GenBank/DDBJ whole genome shotgun (WGS) entry which is preliminary data.</text>
</comment>
<keyword evidence="5" id="KW-1185">Reference proteome</keyword>
<dbReference type="Proteomes" id="UP000241436">
    <property type="component" value="Unassembled WGS sequence"/>
</dbReference>
<reference evidence="4 5" key="1">
    <citation type="submission" date="2017-09" db="EMBL/GenBank/DDBJ databases">
        <title>Bloom of a denitrifying methanotroph, Candidatus Methylomirabilis limnetica, in a deep stratified lake.</title>
        <authorList>
            <person name="Graf J.S."/>
            <person name="Marchant H.K."/>
            <person name="Tienken D."/>
            <person name="Hach P.F."/>
            <person name="Brand A."/>
            <person name="Schubert C.J."/>
            <person name="Kuypers M.M."/>
            <person name="Milucka J."/>
        </authorList>
    </citation>
    <scope>NUCLEOTIDE SEQUENCE [LARGE SCALE GENOMIC DNA]</scope>
    <source>
        <strain evidence="4 5">Zug</strain>
    </source>
</reference>
<accession>A0A2T4TVX1</accession>
<sequence length="150" mass="17164">MAIIRWDPFRDVMTLQERMNHLFDHALSRTRGDDKEGLTASMWSPSVDIFETPDSIVMKAELPGVSRDNIDIQVQDNTLTLKGERKSEHEVKEENYLRVERSYGAFQRTFNLPTGVQQGKIRAVFKDGVLEVTMPKAEEAKPTQVKIDVT</sequence>
<dbReference type="AlphaFoldDB" id="A0A2T4TVX1"/>